<accession>A0A4S4M3C9</accession>
<feature type="compositionally biased region" description="Low complexity" evidence="3">
    <location>
        <begin position="750"/>
        <end position="772"/>
    </location>
</feature>
<feature type="compositionally biased region" description="Low complexity" evidence="3">
    <location>
        <begin position="219"/>
        <end position="231"/>
    </location>
</feature>
<evidence type="ECO:0008006" key="6">
    <source>
        <dbReference type="Google" id="ProtNLM"/>
    </source>
</evidence>
<evidence type="ECO:0000256" key="2">
    <source>
        <dbReference type="ARBA" id="ARBA00022833"/>
    </source>
</evidence>
<dbReference type="InterPro" id="IPR001370">
    <property type="entry name" value="BIR_rpt"/>
</dbReference>
<dbReference type="PROSITE" id="PS50143">
    <property type="entry name" value="BIR_REPEAT_2"/>
    <property type="match status" value="2"/>
</dbReference>
<feature type="compositionally biased region" description="Low complexity" evidence="3">
    <location>
        <begin position="477"/>
        <end position="494"/>
    </location>
</feature>
<dbReference type="GO" id="GO:0046872">
    <property type="term" value="F:metal ion binding"/>
    <property type="evidence" value="ECO:0007669"/>
    <property type="project" value="UniProtKB-KW"/>
</dbReference>
<feature type="compositionally biased region" description="Acidic residues" evidence="3">
    <location>
        <begin position="434"/>
        <end position="445"/>
    </location>
</feature>
<dbReference type="PANTHER" id="PTHR46771:SF5">
    <property type="entry name" value="DETERIN"/>
    <property type="match status" value="1"/>
</dbReference>
<dbReference type="Gene3D" id="1.10.1170.10">
    <property type="entry name" value="Inhibitor Of Apoptosis Protein (2mihbC-IAP-1), Chain A"/>
    <property type="match status" value="2"/>
</dbReference>
<feature type="compositionally biased region" description="Basic residues" evidence="3">
    <location>
        <begin position="420"/>
        <end position="429"/>
    </location>
</feature>
<feature type="compositionally biased region" description="Basic residues" evidence="3">
    <location>
        <begin position="316"/>
        <end position="328"/>
    </location>
</feature>
<keyword evidence="1" id="KW-0479">Metal-binding</keyword>
<feature type="compositionally biased region" description="Basic residues" evidence="3">
    <location>
        <begin position="392"/>
        <end position="402"/>
    </location>
</feature>
<dbReference type="InterPro" id="IPR051190">
    <property type="entry name" value="Baculoviral_IAP"/>
</dbReference>
<keyword evidence="2" id="KW-0862">Zinc</keyword>
<evidence type="ECO:0000256" key="1">
    <source>
        <dbReference type="ARBA" id="ARBA00022723"/>
    </source>
</evidence>
<organism evidence="4 5">
    <name type="scientific">Bondarzewia mesenterica</name>
    <dbReference type="NCBI Taxonomy" id="1095465"/>
    <lineage>
        <taxon>Eukaryota</taxon>
        <taxon>Fungi</taxon>
        <taxon>Dikarya</taxon>
        <taxon>Basidiomycota</taxon>
        <taxon>Agaricomycotina</taxon>
        <taxon>Agaricomycetes</taxon>
        <taxon>Russulales</taxon>
        <taxon>Bondarzewiaceae</taxon>
        <taxon>Bondarzewia</taxon>
    </lineage>
</organism>
<feature type="compositionally biased region" description="Low complexity" evidence="3">
    <location>
        <begin position="782"/>
        <end position="793"/>
    </location>
</feature>
<gene>
    <name evidence="4" type="ORF">EW146_g3474</name>
</gene>
<dbReference type="SUPFAM" id="SSF57924">
    <property type="entry name" value="Inhibitor of apoptosis (IAP) repeat"/>
    <property type="match status" value="2"/>
</dbReference>
<comment type="caution">
    <text evidence="4">The sequence shown here is derived from an EMBL/GenBank/DDBJ whole genome shotgun (WGS) entry which is preliminary data.</text>
</comment>
<feature type="compositionally biased region" description="Acidic residues" evidence="3">
    <location>
        <begin position="495"/>
        <end position="505"/>
    </location>
</feature>
<feature type="compositionally biased region" description="Acidic residues" evidence="3">
    <location>
        <begin position="333"/>
        <end position="342"/>
    </location>
</feature>
<protein>
    <recommendedName>
        <fullName evidence="6">BIR-domain-containing protein</fullName>
    </recommendedName>
</protein>
<dbReference type="PANTHER" id="PTHR46771">
    <property type="entry name" value="DETERIN"/>
    <property type="match status" value="1"/>
</dbReference>
<feature type="compositionally biased region" description="Basic residues" evidence="3">
    <location>
        <begin position="549"/>
        <end position="558"/>
    </location>
</feature>
<sequence>MEVLQARLDSFTKSKRVKHSSSKRTVSVKWPHPDNFAATPNALAEAGFYFNPSWDDRDNVVCYLCNKELSGWEEADDPFAIHWDKCRDQCAWALVRCGMGDGTRRGKAPALKDPAYSPTGKTMDKARLTTFKTNGWWPYDSEKGHGASSSKVMSRAGFVYTPQASGDDTATCFFCNISLSGWDADDDPLEEHRKREKKTSTPCPFFSTVAPTASGTSLAKSTTRAPSSRTSTKPRSRAGSKKPLPSERNASDASQSDSEDEPAEPAPRRRIKRSTSSIAADPLRRSVRSSRSKPPSEVEEEASGSDAGRGALGRSVRGKGKGKEKTKKRIEVIEEEGEEEGEVAVNGAGGKASAKETKGVEVVKEATASKSTRKGKSKKVVETDEEREMVPKKKVGRPRKKVVAVDDEAASMEEADAKSKSKPRVGRPRKVVESEDELAGGDDPDLGVKPVRKGKKRIVESATEDEEPLTVPESRPKAALKVAKAKAAPKPASLEWDEDSADDDSPSSRLLAKLEKEVRKAKAPSAPPPPEDVVMDEEDEDDKPPPKPVSKKLSKAKARVVVTSSEQEDDVPGQNGTADRKSKQPSKTEKKSHERDVSPATAPLEDFDAIMETVPEPGSLDAEKTSWGKVNGVAAPRPLDAQRANGVEKDRREMPSLQRASKTAAKKAGPSSKSLNLFQGQDDRMDVDDGEVPPSLSARPSEEQKSRSMKNAALQPEGRIPEPEEVEMADVEDINPSRRFSPDQVPASPPHRSLSPPRRPTTPSRTTTHPLPDSSPLPPPASSSLPTLSSLESNSHINPEAVVNEIGLTQSLIPPGTLTEEERGMTVEQWIRRQIDIKAEQVRLEIENQIAVFKEKVEETRRRIEAL</sequence>
<dbReference type="AlphaFoldDB" id="A0A4S4M3C9"/>
<feature type="compositionally biased region" description="Acidic residues" evidence="3">
    <location>
        <begin position="723"/>
        <end position="733"/>
    </location>
</feature>
<dbReference type="OrthoDB" id="2196114at2759"/>
<evidence type="ECO:0000313" key="4">
    <source>
        <dbReference type="EMBL" id="THH17310.1"/>
    </source>
</evidence>
<feature type="compositionally biased region" description="Basic and acidic residues" evidence="3">
    <location>
        <begin position="578"/>
        <end position="597"/>
    </location>
</feature>
<keyword evidence="5" id="KW-1185">Reference proteome</keyword>
<dbReference type="CDD" id="cd00022">
    <property type="entry name" value="BIR"/>
    <property type="match status" value="2"/>
</dbReference>
<evidence type="ECO:0000256" key="3">
    <source>
        <dbReference type="SAM" id="MobiDB-lite"/>
    </source>
</evidence>
<feature type="compositionally biased region" description="Basic and acidic residues" evidence="3">
    <location>
        <begin position="353"/>
        <end position="364"/>
    </location>
</feature>
<dbReference type="SMART" id="SM00238">
    <property type="entry name" value="BIR"/>
    <property type="match status" value="2"/>
</dbReference>
<name>A0A4S4M3C9_9AGAM</name>
<dbReference type="Proteomes" id="UP000310158">
    <property type="component" value="Unassembled WGS sequence"/>
</dbReference>
<proteinExistence type="predicted"/>
<reference evidence="4 5" key="1">
    <citation type="submission" date="2019-02" db="EMBL/GenBank/DDBJ databases">
        <title>Genome sequencing of the rare red list fungi Bondarzewia mesenterica.</title>
        <authorList>
            <person name="Buettner E."/>
            <person name="Kellner H."/>
        </authorList>
    </citation>
    <scope>NUCLEOTIDE SEQUENCE [LARGE SCALE GENOMIC DNA]</scope>
    <source>
        <strain evidence="4 5">DSM 108281</strain>
    </source>
</reference>
<evidence type="ECO:0000313" key="5">
    <source>
        <dbReference type="Proteomes" id="UP000310158"/>
    </source>
</evidence>
<dbReference type="EMBL" id="SGPL01000116">
    <property type="protein sequence ID" value="THH17310.1"/>
    <property type="molecule type" value="Genomic_DNA"/>
</dbReference>
<feature type="compositionally biased region" description="Polar residues" evidence="3">
    <location>
        <begin position="209"/>
        <end position="218"/>
    </location>
</feature>
<feature type="compositionally biased region" description="Acidic residues" evidence="3">
    <location>
        <begin position="405"/>
        <end position="414"/>
    </location>
</feature>
<dbReference type="Pfam" id="PF00653">
    <property type="entry name" value="BIR"/>
    <property type="match status" value="2"/>
</dbReference>
<feature type="region of interest" description="Disordered" evidence="3">
    <location>
        <begin position="185"/>
        <end position="793"/>
    </location>
</feature>
<feature type="compositionally biased region" description="Acidic residues" evidence="3">
    <location>
        <begin position="533"/>
        <end position="542"/>
    </location>
</feature>